<evidence type="ECO:0000256" key="4">
    <source>
        <dbReference type="ARBA" id="ARBA00023242"/>
    </source>
</evidence>
<organism evidence="6 7">
    <name type="scientific">Brassicogethes aeneus</name>
    <name type="common">Rape pollen beetle</name>
    <name type="synonym">Meligethes aeneus</name>
    <dbReference type="NCBI Taxonomy" id="1431903"/>
    <lineage>
        <taxon>Eukaryota</taxon>
        <taxon>Metazoa</taxon>
        <taxon>Ecdysozoa</taxon>
        <taxon>Arthropoda</taxon>
        <taxon>Hexapoda</taxon>
        <taxon>Insecta</taxon>
        <taxon>Pterygota</taxon>
        <taxon>Neoptera</taxon>
        <taxon>Endopterygota</taxon>
        <taxon>Coleoptera</taxon>
        <taxon>Polyphaga</taxon>
        <taxon>Cucujiformia</taxon>
        <taxon>Nitidulidae</taxon>
        <taxon>Meligethinae</taxon>
        <taxon>Brassicogethes</taxon>
    </lineage>
</organism>
<dbReference type="PANTHER" id="PTHR31454:SF2">
    <property type="entry name" value="ACTIVE REGULATOR OF SIRT1"/>
    <property type="match status" value="1"/>
</dbReference>
<dbReference type="Proteomes" id="UP001154078">
    <property type="component" value="Chromosome 1"/>
</dbReference>
<proteinExistence type="inferred from homology"/>
<reference evidence="6" key="1">
    <citation type="submission" date="2021-12" db="EMBL/GenBank/DDBJ databases">
        <authorList>
            <person name="King R."/>
        </authorList>
    </citation>
    <scope>NUCLEOTIDE SEQUENCE</scope>
</reference>
<protein>
    <recommendedName>
        <fullName evidence="3">Active regulator of SIRT1</fullName>
    </recommendedName>
    <alternativeName>
        <fullName evidence="5">40S ribosomal protein S19-binding protein 1</fullName>
    </alternativeName>
</protein>
<name>A0A9P0ARA4_BRAAE</name>
<evidence type="ECO:0000313" key="7">
    <source>
        <dbReference type="Proteomes" id="UP001154078"/>
    </source>
</evidence>
<gene>
    <name evidence="6" type="ORF">MELIAE_LOCUS589</name>
</gene>
<dbReference type="PRINTS" id="PR02029">
    <property type="entry name" value="ACTREGSIRT1"/>
</dbReference>
<evidence type="ECO:0000256" key="1">
    <source>
        <dbReference type="ARBA" id="ARBA00004604"/>
    </source>
</evidence>
<evidence type="ECO:0000313" key="6">
    <source>
        <dbReference type="EMBL" id="CAH0546417.1"/>
    </source>
</evidence>
<comment type="similarity">
    <text evidence="2">Belongs to the AROS family.</text>
</comment>
<evidence type="ECO:0000256" key="5">
    <source>
        <dbReference type="ARBA" id="ARBA00032748"/>
    </source>
</evidence>
<dbReference type="InterPro" id="IPR023262">
    <property type="entry name" value="AROS"/>
</dbReference>
<evidence type="ECO:0000256" key="3">
    <source>
        <dbReference type="ARBA" id="ARBA00016855"/>
    </source>
</evidence>
<evidence type="ECO:0000256" key="2">
    <source>
        <dbReference type="ARBA" id="ARBA00007318"/>
    </source>
</evidence>
<dbReference type="EMBL" id="OV121132">
    <property type="protein sequence ID" value="CAH0546417.1"/>
    <property type="molecule type" value="Genomic_DNA"/>
</dbReference>
<dbReference type="Pfam" id="PF15684">
    <property type="entry name" value="AROS"/>
    <property type="match status" value="1"/>
</dbReference>
<accession>A0A9P0ARA4</accession>
<keyword evidence="4" id="KW-0539">Nucleus</keyword>
<keyword evidence="7" id="KW-1185">Reference proteome</keyword>
<dbReference type="AlphaFoldDB" id="A0A9P0ARA4"/>
<dbReference type="OrthoDB" id="6493910at2759"/>
<dbReference type="GO" id="GO:0019899">
    <property type="term" value="F:enzyme binding"/>
    <property type="evidence" value="ECO:0007669"/>
    <property type="project" value="TreeGrafter"/>
</dbReference>
<sequence>MSAAIVRQALEFVDPSFKVVSGKKKSKAKKGKEVFDLISDNQKLFIKRNHNKKKAEKVNLLSTSTKYTVVEAKKLHKSKEQRIKENLKKLKLIRKACTIELDRITTKQIIDRGITKRPVKARPKSKPVKKTAFTEEDFKKFEEEYAG</sequence>
<dbReference type="PANTHER" id="PTHR31454">
    <property type="entry name" value="ACTIVE REGULATOR OF SIRT1"/>
    <property type="match status" value="1"/>
</dbReference>
<comment type="subcellular location">
    <subcellularLocation>
        <location evidence="1">Nucleus</location>
        <location evidence="1">Nucleolus</location>
    </subcellularLocation>
</comment>
<dbReference type="GO" id="GO:0005730">
    <property type="term" value="C:nucleolus"/>
    <property type="evidence" value="ECO:0007669"/>
    <property type="project" value="UniProtKB-SubCell"/>
</dbReference>